<accession>A0A485KWQ4</accession>
<gene>
    <name evidence="3" type="primary">Aste57867_12890</name>
    <name evidence="2" type="ORF">As57867_012842</name>
    <name evidence="3" type="ORF">ASTE57867_12890</name>
</gene>
<dbReference type="EMBL" id="VJMH01005408">
    <property type="protein sequence ID" value="KAF0696331.1"/>
    <property type="molecule type" value="Genomic_DNA"/>
</dbReference>
<evidence type="ECO:0000313" key="3">
    <source>
        <dbReference type="EMBL" id="VFT89737.1"/>
    </source>
</evidence>
<sequence>MTDFSQATDVRAYIQETEWASKPTAAVQDLTLLSGGMVNYVWRVTFADASSVILKHFPPALRLNPNFAFPQERCQLEHIALAAVATQFATTVSAWCAPKPLYFDDAQYVILQQDMPGVPLYDLFKADLDHATPSTDDLAWIAEALLAFLRDVQSLAVPDISRFANSPLTPLMNRMYLRNLPRMTEMDVPDASSWCDRAAACDAFAPTSFLFGDFWPNSILVDFHTKRIAVIDWELARTGHYGMDMTQMMANLALMGRGKPFKKALAQDMVAAMVKAWKATPEPESDKFDFVAAYVKRAVQLTQYTHWELDDVKATVQDLVAAAPALFE</sequence>
<dbReference type="Pfam" id="PF01636">
    <property type="entry name" value="APH"/>
    <property type="match status" value="1"/>
</dbReference>
<proteinExistence type="predicted"/>
<evidence type="ECO:0000313" key="4">
    <source>
        <dbReference type="Proteomes" id="UP000332933"/>
    </source>
</evidence>
<organism evidence="3 4">
    <name type="scientific">Aphanomyces stellatus</name>
    <dbReference type="NCBI Taxonomy" id="120398"/>
    <lineage>
        <taxon>Eukaryota</taxon>
        <taxon>Sar</taxon>
        <taxon>Stramenopiles</taxon>
        <taxon>Oomycota</taxon>
        <taxon>Saprolegniomycetes</taxon>
        <taxon>Saprolegniales</taxon>
        <taxon>Verrucalvaceae</taxon>
        <taxon>Aphanomyces</taxon>
    </lineage>
</organism>
<evidence type="ECO:0000313" key="2">
    <source>
        <dbReference type="EMBL" id="KAF0696331.1"/>
    </source>
</evidence>
<reference evidence="3 4" key="1">
    <citation type="submission" date="2019-03" db="EMBL/GenBank/DDBJ databases">
        <authorList>
            <person name="Gaulin E."/>
            <person name="Dumas B."/>
        </authorList>
    </citation>
    <scope>NUCLEOTIDE SEQUENCE [LARGE SCALE GENOMIC DNA]</scope>
    <source>
        <strain evidence="3">CBS 568.67</strain>
    </source>
</reference>
<dbReference type="InterPro" id="IPR011009">
    <property type="entry name" value="Kinase-like_dom_sf"/>
</dbReference>
<dbReference type="PANTHER" id="PTHR21310">
    <property type="entry name" value="AMINOGLYCOSIDE PHOSPHOTRANSFERASE-RELATED-RELATED"/>
    <property type="match status" value="1"/>
</dbReference>
<dbReference type="AlphaFoldDB" id="A0A485KWQ4"/>
<dbReference type="SUPFAM" id="SSF56112">
    <property type="entry name" value="Protein kinase-like (PK-like)"/>
    <property type="match status" value="1"/>
</dbReference>
<name>A0A485KWQ4_9STRA</name>
<keyword evidence="4" id="KW-1185">Reference proteome</keyword>
<dbReference type="OrthoDB" id="25129at2759"/>
<dbReference type="Gene3D" id="3.30.200.20">
    <property type="entry name" value="Phosphorylase Kinase, domain 1"/>
    <property type="match status" value="1"/>
</dbReference>
<feature type="domain" description="Aminoglycoside phosphotransferase" evidence="1">
    <location>
        <begin position="30"/>
        <end position="251"/>
    </location>
</feature>
<dbReference type="Gene3D" id="3.90.1200.10">
    <property type="match status" value="1"/>
</dbReference>
<reference evidence="2" key="2">
    <citation type="submission" date="2019-06" db="EMBL/GenBank/DDBJ databases">
        <title>Genomics analysis of Aphanomyces spp. identifies a new class of oomycete effector associated with host adaptation.</title>
        <authorList>
            <person name="Gaulin E."/>
        </authorList>
    </citation>
    <scope>NUCLEOTIDE SEQUENCE</scope>
    <source>
        <strain evidence="2">CBS 578.67</strain>
    </source>
</reference>
<dbReference type="InterPro" id="IPR002575">
    <property type="entry name" value="Aminoglycoside_PTrfase"/>
</dbReference>
<dbReference type="EMBL" id="CAADRA010005429">
    <property type="protein sequence ID" value="VFT89737.1"/>
    <property type="molecule type" value="Genomic_DNA"/>
</dbReference>
<evidence type="ECO:0000259" key="1">
    <source>
        <dbReference type="Pfam" id="PF01636"/>
    </source>
</evidence>
<dbReference type="Proteomes" id="UP000332933">
    <property type="component" value="Unassembled WGS sequence"/>
</dbReference>
<protein>
    <submittedName>
        <fullName evidence="3">Aste57867_12890 protein</fullName>
    </submittedName>
</protein>
<dbReference type="InterPro" id="IPR051678">
    <property type="entry name" value="AGP_Transferase"/>
</dbReference>